<reference evidence="3" key="1">
    <citation type="journal article" date="2021" name="mSystems">
        <title>Bacteria and Archaea Synergistically Convert Glycine Betaine to Biogenic Methane in the Formosa Cold Seep of the South China Sea.</title>
        <authorList>
            <person name="Li L."/>
            <person name="Zhang W."/>
            <person name="Zhang S."/>
            <person name="Song L."/>
            <person name="Sun Q."/>
            <person name="Zhang H."/>
            <person name="Xiang H."/>
            <person name="Dong X."/>
        </authorList>
    </citation>
    <scope>NUCLEOTIDE SEQUENCE</scope>
    <source>
        <strain evidence="3">ZWT</strain>
    </source>
</reference>
<proteinExistence type="predicted"/>
<keyword evidence="2" id="KW-0472">Membrane</keyword>
<dbReference type="Proteomes" id="UP001056429">
    <property type="component" value="Unassembled WGS sequence"/>
</dbReference>
<keyword evidence="2" id="KW-1133">Transmembrane helix</keyword>
<comment type="caution">
    <text evidence="3">The sequence shown here is derived from an EMBL/GenBank/DDBJ whole genome shotgun (WGS) entry which is preliminary data.</text>
</comment>
<keyword evidence="1" id="KW-0175">Coiled coil</keyword>
<evidence type="ECO:0000256" key="2">
    <source>
        <dbReference type="SAM" id="Phobius"/>
    </source>
</evidence>
<keyword evidence="2" id="KW-0812">Transmembrane</keyword>
<dbReference type="RefSeq" id="WP_250859959.1">
    <property type="nucleotide sequence ID" value="NZ_JAGSOJ010000003.1"/>
</dbReference>
<sequence length="949" mass="106562">MRKKRGSILIYVMTIFAVLMIMGATLTTLTLQSMKNRKYYSNSRVNLYYSESGIDEAYGVASEYVKLASNYAHDETNKIIEAMIEEDKEKLEKIFLMRQVPDYEQRVDEIEEQIDNMIKLENINLVLFNKYGELIEESLKTNQDNYFKISYIDFFNLKDKENIDKMIASIENYQDPAGDDDTLSLEVTNKEVIKESVITNDGFNLNVVSTFNNEGIEKIIAADLNFTVPNYGSKLSFPTKYKVFPESPVWNKGLVVNETLSIRNATLNVNGDAYVNGEDKDGVFNGKDKVAIQMNSHKSNLTVNNGKVIACEGVKFDYNFQTIKSNGAKVNITGGNLYTKGVLFNKGAQGADLSVKHSIYVLDDCEINAKNSTLNVGVPDVGGSYYGVSSGEGAADNEVDNSSSIIINSEDLGEDGSSVNIEDKVYLAGTSYIKGLKNPVTTGTYDYQTGESISIKGNYKAYSGSLNGSLEIGDKDLKYELQKNMLSPLVLATNYNKYSKWFTIYTEEGKNEIYLGMDNQLKEKYEGALYKIDKVGDRKFRIGNKELLIPVEMDSIKDSNELSIELVNGSGEVIEVIKVPKLQNNIEAFLYIDDSQNKNVFVTITPKGKMEDSLNGASAVVVKEQTSEGVIKEQRGSFDEFIAVSEAVVGQDISIDVHCDGRDPFNTKINLLSYSTYFQNFNVYDKSKYFKQFYDENKNKIEQGNGITIKHISDSIYTGAIISNKSAFSTNYGKENYDNDYLVRQKKAELKDKIYYMDMFENKSDNNYNQDIGKYDILGYKSLINPPENVLDYEVTPHKLLKIDHNVKPFNNGLYISKGAETKTVLTDKGQSDSSLDGERVMLNNNSFGIIICEGDVYLEGDFEFTGTIITLGDLYVVDGSNVKIYYDDALVKRVVARNYDTLKNVFKSLSGYELDKVKVEVYDNNTATVTPEPNTSVPLTIEKWVVVK</sequence>
<organism evidence="3 4">
    <name type="scientific">Oceanirhabdus seepicola</name>
    <dbReference type="NCBI Taxonomy" id="2828781"/>
    <lineage>
        <taxon>Bacteria</taxon>
        <taxon>Bacillati</taxon>
        <taxon>Bacillota</taxon>
        <taxon>Clostridia</taxon>
        <taxon>Eubacteriales</taxon>
        <taxon>Clostridiaceae</taxon>
        <taxon>Oceanirhabdus</taxon>
    </lineage>
</organism>
<dbReference type="EMBL" id="JAGSOJ010000003">
    <property type="protein sequence ID" value="MCM1990845.1"/>
    <property type="molecule type" value="Genomic_DNA"/>
</dbReference>
<feature type="coiled-coil region" evidence="1">
    <location>
        <begin position="93"/>
        <end position="120"/>
    </location>
</feature>
<evidence type="ECO:0000313" key="3">
    <source>
        <dbReference type="EMBL" id="MCM1990845.1"/>
    </source>
</evidence>
<protein>
    <submittedName>
        <fullName evidence="3">Pilus assembly PilX N-terminal domain-containing protein</fullName>
    </submittedName>
</protein>
<name>A0A9J6P4Y3_9CLOT</name>
<gene>
    <name evidence="3" type="ORF">KDK92_14030</name>
</gene>
<evidence type="ECO:0000313" key="4">
    <source>
        <dbReference type="Proteomes" id="UP001056429"/>
    </source>
</evidence>
<evidence type="ECO:0000256" key="1">
    <source>
        <dbReference type="SAM" id="Coils"/>
    </source>
</evidence>
<dbReference type="AlphaFoldDB" id="A0A9J6P4Y3"/>
<keyword evidence="4" id="KW-1185">Reference proteome</keyword>
<reference evidence="3" key="2">
    <citation type="submission" date="2021-04" db="EMBL/GenBank/DDBJ databases">
        <authorList>
            <person name="Dong X."/>
        </authorList>
    </citation>
    <scope>NUCLEOTIDE SEQUENCE</scope>
    <source>
        <strain evidence="3">ZWT</strain>
    </source>
</reference>
<accession>A0A9J6P4Y3</accession>
<feature type="transmembrane region" description="Helical" evidence="2">
    <location>
        <begin position="9"/>
        <end position="31"/>
    </location>
</feature>